<dbReference type="Gene3D" id="3.40.50.300">
    <property type="entry name" value="P-loop containing nucleotide triphosphate hydrolases"/>
    <property type="match status" value="2"/>
</dbReference>
<feature type="region of interest" description="Disordered" evidence="5">
    <location>
        <begin position="33"/>
        <end position="67"/>
    </location>
</feature>
<accession>A0ABD3MGW7</accession>
<evidence type="ECO:0000256" key="1">
    <source>
        <dbReference type="ARBA" id="ARBA00005446"/>
    </source>
</evidence>
<dbReference type="EMBL" id="JALLBG020000126">
    <property type="protein sequence ID" value="KAL3763173.1"/>
    <property type="molecule type" value="Genomic_DNA"/>
</dbReference>
<proteinExistence type="inferred from homology"/>
<evidence type="ECO:0000256" key="3">
    <source>
        <dbReference type="ARBA" id="ARBA00034808"/>
    </source>
</evidence>
<feature type="compositionally biased region" description="Low complexity" evidence="5">
    <location>
        <begin position="33"/>
        <end position="43"/>
    </location>
</feature>
<dbReference type="PANTHER" id="PTHR13710">
    <property type="entry name" value="DNA HELICASE RECQ FAMILY MEMBER"/>
    <property type="match status" value="1"/>
</dbReference>
<dbReference type="Pfam" id="PF00271">
    <property type="entry name" value="Helicase_C"/>
    <property type="match status" value="1"/>
</dbReference>
<comment type="caution">
    <text evidence="8">The sequence shown here is derived from an EMBL/GenBank/DDBJ whole genome shotgun (WGS) entry which is preliminary data.</text>
</comment>
<organism evidence="8 9">
    <name type="scientific">Discostella pseudostelligera</name>
    <dbReference type="NCBI Taxonomy" id="259834"/>
    <lineage>
        <taxon>Eukaryota</taxon>
        <taxon>Sar</taxon>
        <taxon>Stramenopiles</taxon>
        <taxon>Ochrophyta</taxon>
        <taxon>Bacillariophyta</taxon>
        <taxon>Coscinodiscophyceae</taxon>
        <taxon>Thalassiosirophycidae</taxon>
        <taxon>Stephanodiscales</taxon>
        <taxon>Stephanodiscaceae</taxon>
        <taxon>Discostella</taxon>
    </lineage>
</organism>
<dbReference type="InterPro" id="IPR036388">
    <property type="entry name" value="WH-like_DNA-bd_sf"/>
</dbReference>
<dbReference type="GO" id="GO:0043138">
    <property type="term" value="F:3'-5' DNA helicase activity"/>
    <property type="evidence" value="ECO:0007669"/>
    <property type="project" value="UniProtKB-EC"/>
</dbReference>
<keyword evidence="4" id="KW-0175">Coiled coil</keyword>
<dbReference type="InterPro" id="IPR001650">
    <property type="entry name" value="Helicase_C-like"/>
</dbReference>
<feature type="domain" description="Helicase ATP-binding" evidence="6">
    <location>
        <begin position="200"/>
        <end position="306"/>
    </location>
</feature>
<gene>
    <name evidence="8" type="ORF">ACHAWU_006198</name>
</gene>
<evidence type="ECO:0000313" key="8">
    <source>
        <dbReference type="EMBL" id="KAL3763173.1"/>
    </source>
</evidence>
<dbReference type="SMART" id="SM00490">
    <property type="entry name" value="HELICc"/>
    <property type="match status" value="1"/>
</dbReference>
<evidence type="ECO:0000259" key="6">
    <source>
        <dbReference type="PROSITE" id="PS51192"/>
    </source>
</evidence>
<dbReference type="InterPro" id="IPR027417">
    <property type="entry name" value="P-loop_NTPase"/>
</dbReference>
<evidence type="ECO:0000313" key="9">
    <source>
        <dbReference type="Proteomes" id="UP001530293"/>
    </source>
</evidence>
<evidence type="ECO:0000259" key="7">
    <source>
        <dbReference type="PROSITE" id="PS51194"/>
    </source>
</evidence>
<dbReference type="PROSITE" id="PS51194">
    <property type="entry name" value="HELICASE_CTER"/>
    <property type="match status" value="1"/>
</dbReference>
<evidence type="ECO:0000256" key="4">
    <source>
        <dbReference type="SAM" id="Coils"/>
    </source>
</evidence>
<dbReference type="SUPFAM" id="SSF52540">
    <property type="entry name" value="P-loop containing nucleoside triphosphate hydrolases"/>
    <property type="match status" value="1"/>
</dbReference>
<evidence type="ECO:0000256" key="2">
    <source>
        <dbReference type="ARBA" id="ARBA00034617"/>
    </source>
</evidence>
<dbReference type="AlphaFoldDB" id="A0ABD3MGW7"/>
<name>A0ABD3MGW7_9STRA</name>
<feature type="domain" description="Helicase C-terminal" evidence="7">
    <location>
        <begin position="337"/>
        <end position="517"/>
    </location>
</feature>
<dbReference type="PANTHER" id="PTHR13710:SF120">
    <property type="entry name" value="BIFUNCTIONAL 3'-5' EXONUCLEASE_ATP-DEPENDENT HELICASE WRN"/>
    <property type="match status" value="1"/>
</dbReference>
<comment type="catalytic activity">
    <reaction evidence="2">
        <text>Couples ATP hydrolysis with the unwinding of duplex DNA by translocating in the 3'-5' direction.</text>
        <dbReference type="EC" id="5.6.2.4"/>
    </reaction>
</comment>
<dbReference type="EC" id="5.6.2.4" evidence="3"/>
<keyword evidence="9" id="KW-1185">Reference proteome</keyword>
<dbReference type="Pfam" id="PF16124">
    <property type="entry name" value="RecQ_Zn_bind"/>
    <property type="match status" value="1"/>
</dbReference>
<feature type="region of interest" description="Disordered" evidence="5">
    <location>
        <begin position="830"/>
        <end position="849"/>
    </location>
</feature>
<feature type="coiled-coil region" evidence="4">
    <location>
        <begin position="746"/>
        <end position="773"/>
    </location>
</feature>
<dbReference type="InterPro" id="IPR032284">
    <property type="entry name" value="RecQ_Zn-bd"/>
</dbReference>
<dbReference type="Gene3D" id="1.10.10.10">
    <property type="entry name" value="Winged helix-like DNA-binding domain superfamily/Winged helix DNA-binding domain"/>
    <property type="match status" value="1"/>
</dbReference>
<protein>
    <recommendedName>
        <fullName evidence="3">DNA 3'-5' helicase</fullName>
        <ecNumber evidence="3">5.6.2.4</ecNumber>
    </recommendedName>
</protein>
<dbReference type="InterPro" id="IPR014001">
    <property type="entry name" value="Helicase_ATP-bd"/>
</dbReference>
<comment type="similarity">
    <text evidence="1">Belongs to the helicase family. RecQ subfamily.</text>
</comment>
<dbReference type="Proteomes" id="UP001530293">
    <property type="component" value="Unassembled WGS sequence"/>
</dbReference>
<reference evidence="8 9" key="1">
    <citation type="submission" date="2024-10" db="EMBL/GenBank/DDBJ databases">
        <title>Updated reference genomes for cyclostephanoid diatoms.</title>
        <authorList>
            <person name="Roberts W.R."/>
            <person name="Alverson A.J."/>
        </authorList>
    </citation>
    <scope>NUCLEOTIDE SEQUENCE [LARGE SCALE GENOMIC DNA]</scope>
    <source>
        <strain evidence="8 9">AJA232-27</strain>
    </source>
</reference>
<evidence type="ECO:0000256" key="5">
    <source>
        <dbReference type="SAM" id="MobiDB-lite"/>
    </source>
</evidence>
<dbReference type="PROSITE" id="PS51192">
    <property type="entry name" value="HELICASE_ATP_BIND_1"/>
    <property type="match status" value="1"/>
</dbReference>
<sequence>MGEFSDDDDDADFANFDLNAAIHAHAHAHAHASTSSSGAAAAAETHNPLKHASSSPPSSYNDDNNKRPKMMTMMAEDENVPPIDSNNDNDNDIMMNIPEQFKNAMTNSMQIHFGHCTFRPGQLAVLYSLLGEQVPMSSSTTNGTTTTNWKQGDVGGGGGGKDTCVFWATGGDCQVAKLNGRSGADIATFLGSSQSNLMAEERALNGEYRLIYITPEKLTSGGGFLDRLSNMHRYGSNHTNICLIAVDESHCVSEWGHDFRPSFLQIGPTLRHHPILKSIPLLALTATAVPRVQSDIVKKLCMRPSPTIAKKSFDRPNLKIVIRRKPRNGPVGAFEGITKEMAASIASKSVVSSGKSTIVYCSTKKEVEDTTAMITKLLAHHLVQQHDRLNETPAITLEQASQLASSVVKPYHAGLTYGQRTEAHTEFLIGKVAIIVATVAFGMGIDKPDIRRVIHWGACKTVEEYYQQMGRAGRDGLPAECIMYADSHDFAKYKDDFYLGGLSGEAKVATVHSMDALRDFAMSTDGCRRAALLNFFDEIPSFGKYCGTCDLCLDRKHHGDDQSRDFQWEGARVILCAVASCPSQAMSTIECIVKGASVEPYRYQRGIHPSKVAQKVASLKERMKRKRPVEYYKGLVPSLVQHGYLMQDTIKAKHEFAQRPYLVYNVTSKGMKVLVDGPIMLPVPLSVREQEALEEERKQKVISELKNKGVDMEQIPPEELEAGEGEAIAALKRWYSYVDSMTARGRTDIVNELDDLKNRIEAWRLDMAEKYRMAPASVMEEHLLVKVAYATASLRAGGRMDKDALVAAGVRSSGIDELTSVLGEWAKDAKSGMEGNDESSSDPMTFQPGQKFQPSNSWRFAVYKPNKKTGKATWEISYDRFVNGEHPLTIAMTQKSGKPIQVATVVGHILDALVQGRAVDLHRLSTAELPPNRSEWQELVRCSVETGIDVTGGESLLVLSIATNAHVQHQTLNSFLHRSRNFRARPRDVYDERLLIACYGESVCSEGTHREESGGECQME</sequence>